<proteinExistence type="predicted"/>
<feature type="chain" id="PRO_5036116206" evidence="2">
    <location>
        <begin position="19"/>
        <end position="578"/>
    </location>
</feature>
<dbReference type="AlphaFoldDB" id="A0A485KVP0"/>
<keyword evidence="1" id="KW-0472">Membrane</keyword>
<dbReference type="PANTHER" id="PTHR34496:SF6">
    <property type="entry name" value="GLYCOSYLTRANSFERASE 2-LIKE DOMAIN-CONTAINING PROTEIN"/>
    <property type="match status" value="1"/>
</dbReference>
<feature type="transmembrane region" description="Helical" evidence="1">
    <location>
        <begin position="535"/>
        <end position="556"/>
    </location>
</feature>
<keyword evidence="2" id="KW-0732">Signal</keyword>
<dbReference type="EMBL" id="CAADRA010005353">
    <property type="protein sequence ID" value="VFT88866.1"/>
    <property type="molecule type" value="Genomic_DNA"/>
</dbReference>
<keyword evidence="1" id="KW-1133">Transmembrane helix</keyword>
<evidence type="ECO:0000313" key="4">
    <source>
        <dbReference type="EMBL" id="VFT88866.1"/>
    </source>
</evidence>
<dbReference type="Pfam" id="PF11397">
    <property type="entry name" value="GlcNAc"/>
    <property type="match status" value="2"/>
</dbReference>
<evidence type="ECO:0000313" key="3">
    <source>
        <dbReference type="EMBL" id="KAF0697298.1"/>
    </source>
</evidence>
<reference evidence="3" key="2">
    <citation type="submission" date="2019-06" db="EMBL/GenBank/DDBJ databases">
        <title>Genomics analysis of Aphanomyces spp. identifies a new class of oomycete effector associated with host adaptation.</title>
        <authorList>
            <person name="Gaulin E."/>
        </authorList>
    </citation>
    <scope>NUCLEOTIDE SEQUENCE</scope>
    <source>
        <strain evidence="3">CBS 578.67</strain>
    </source>
</reference>
<gene>
    <name evidence="4" type="primary">Aste57867_12011</name>
    <name evidence="3" type="ORF">As57867_011966</name>
    <name evidence="4" type="ORF">ASTE57867_12011</name>
</gene>
<evidence type="ECO:0000313" key="5">
    <source>
        <dbReference type="Proteomes" id="UP000332933"/>
    </source>
</evidence>
<dbReference type="Proteomes" id="UP000332933">
    <property type="component" value="Unassembled WGS sequence"/>
</dbReference>
<reference evidence="4 5" key="1">
    <citation type="submission" date="2019-03" db="EMBL/GenBank/DDBJ databases">
        <authorList>
            <person name="Gaulin E."/>
            <person name="Dumas B."/>
        </authorList>
    </citation>
    <scope>NUCLEOTIDE SEQUENCE [LARGE SCALE GENOMIC DNA]</scope>
    <source>
        <strain evidence="4">CBS 568.67</strain>
    </source>
</reference>
<keyword evidence="1" id="KW-0812">Transmembrane</keyword>
<evidence type="ECO:0000256" key="2">
    <source>
        <dbReference type="SAM" id="SignalP"/>
    </source>
</evidence>
<keyword evidence="5" id="KW-1185">Reference proteome</keyword>
<feature type="signal peptide" evidence="2">
    <location>
        <begin position="1"/>
        <end position="18"/>
    </location>
</feature>
<dbReference type="PANTHER" id="PTHR34496">
    <property type="entry name" value="GLCNAC TRANSFERASE-RELATED"/>
    <property type="match status" value="1"/>
</dbReference>
<dbReference type="OrthoDB" id="65124at2759"/>
<accession>A0A485KVP0</accession>
<dbReference type="EMBL" id="VJMH01005332">
    <property type="protein sequence ID" value="KAF0697298.1"/>
    <property type="molecule type" value="Genomic_DNA"/>
</dbReference>
<name>A0A485KVP0_9STRA</name>
<sequence length="578" mass="64631">MKLLFASLISALVSVTTADPPYLLFANPHHNESIEQKVFLDPTVQHTPLAFAQSELRPPLPRVPSSFDILVTIANYRDGVRCGYTVWTAFARAAHPDRVHVGVVDQTHGDDAICIDEYCKLAHASWPDDECKYRDQIQVDALDAKDSKGPAVARARQRAFIDGQEFCMAIDAHTQYIYNWDVTIVDEWTRTQNEMAVLTIYPLSYAHLGPNFTLPTNGISRHLCMYGKRERQDDIPILWPTFIYNSDLPQLQAFWGGGLSFSKCHAETRSPIDGHLKWVFMGEEYVRAMQLWTHGYDLYSPSVRGSVLFHNYTDDGTKKNFFENAEANDAKPLEEVRGYNRLRAALKFPFVGEVDARDMETYYGNPVRTLDEYLKFSKISNVDPQHLDDWPCDQLHWVPYAVPEVIEELLPGYHMLTTWSEADARAHPKAAASGQDAAAERLFVALEEKLQELEDGDASSIDALRAVVDDVKTRLAASHANIQALGTKLDSLVSNDAAKLKQAQDASVTATTSMGQREADLQSQLDVLVTSQRDAMHATLAVGGVLMVLVVLGFALTRPKRSSQPYAPVECEPPTPFA</sequence>
<protein>
    <submittedName>
        <fullName evidence="4">Aste57867_12011 protein</fullName>
    </submittedName>
</protein>
<evidence type="ECO:0000256" key="1">
    <source>
        <dbReference type="SAM" id="Phobius"/>
    </source>
</evidence>
<dbReference type="InterPro" id="IPR021067">
    <property type="entry name" value="Glycosyltransferase"/>
</dbReference>
<organism evidence="4 5">
    <name type="scientific">Aphanomyces stellatus</name>
    <dbReference type="NCBI Taxonomy" id="120398"/>
    <lineage>
        <taxon>Eukaryota</taxon>
        <taxon>Sar</taxon>
        <taxon>Stramenopiles</taxon>
        <taxon>Oomycota</taxon>
        <taxon>Saprolegniomycetes</taxon>
        <taxon>Saprolegniales</taxon>
        <taxon>Verrucalvaceae</taxon>
        <taxon>Aphanomyces</taxon>
    </lineage>
</organism>